<evidence type="ECO:0000313" key="2">
    <source>
        <dbReference type="EMBL" id="WPY01296.1"/>
    </source>
</evidence>
<gene>
    <name evidence="2" type="ORF">Trichorick_01206</name>
</gene>
<evidence type="ECO:0000313" key="3">
    <source>
        <dbReference type="Proteomes" id="UP001326613"/>
    </source>
</evidence>
<dbReference type="RefSeq" id="WP_410250242.1">
    <property type="nucleotide sequence ID" value="NZ_CP112932.1"/>
</dbReference>
<dbReference type="SUPFAM" id="SSF52540">
    <property type="entry name" value="P-loop containing nucleoside triphosphate hydrolases"/>
    <property type="match status" value="1"/>
</dbReference>
<dbReference type="EMBL" id="CP112932">
    <property type="protein sequence ID" value="WPY01296.1"/>
    <property type="molecule type" value="Genomic_DNA"/>
</dbReference>
<dbReference type="Pfam" id="PF10412">
    <property type="entry name" value="TrwB_AAD_bind"/>
    <property type="match status" value="1"/>
</dbReference>
<dbReference type="Proteomes" id="UP001326613">
    <property type="component" value="Chromosome"/>
</dbReference>
<feature type="domain" description="Type IV secretion system coupling protein TraD DNA-binding" evidence="1">
    <location>
        <begin position="25"/>
        <end position="113"/>
    </location>
</feature>
<protein>
    <submittedName>
        <fullName evidence="2">TraD-like domain protein</fullName>
    </submittedName>
</protein>
<dbReference type="Gene3D" id="3.40.50.300">
    <property type="entry name" value="P-loop containing nucleotide triphosphate hydrolases"/>
    <property type="match status" value="1"/>
</dbReference>
<keyword evidence="3" id="KW-1185">Reference proteome</keyword>
<accession>A0ABZ0UU17</accession>
<sequence length="136" mass="15402">MRITSPSSTLKSNELRPGLSTLLPVDLFNNKFIFRVGDPQTAQRSAAMLVEQETRELQENLSYGANSMRDGVNINNLEKSRLLVMPSEIMALPDLSYYIKLAGNWPVTLLKMKIQAPGFFYRFLYKIGLKLSITTN</sequence>
<reference evidence="2 3" key="1">
    <citation type="submission" date="2022-10" db="EMBL/GenBank/DDBJ databases">
        <title>Host association and intracellularity evolved multiple times independently in the Rickettsiales.</title>
        <authorList>
            <person name="Castelli M."/>
            <person name="Nardi T."/>
            <person name="Gammuto L."/>
            <person name="Bellinzona G."/>
            <person name="Sabaneyeva E."/>
            <person name="Potekhin A."/>
            <person name="Serra V."/>
            <person name="Petroni G."/>
            <person name="Sassera D."/>
        </authorList>
    </citation>
    <scope>NUCLEOTIDE SEQUENCE [LARGE SCALE GENOMIC DNA]</scope>
    <source>
        <strain evidence="2 3">Kr 154-4</strain>
    </source>
</reference>
<organism evidence="2 3">
    <name type="scientific">Candidatus Trichorickettsia mobilis</name>
    <dbReference type="NCBI Taxonomy" id="1346319"/>
    <lineage>
        <taxon>Bacteria</taxon>
        <taxon>Pseudomonadati</taxon>
        <taxon>Pseudomonadota</taxon>
        <taxon>Alphaproteobacteria</taxon>
        <taxon>Rickettsiales</taxon>
        <taxon>Rickettsiaceae</taxon>
        <taxon>Rickettsieae</taxon>
        <taxon>Candidatus Trichorickettsia</taxon>
    </lineage>
</organism>
<name>A0ABZ0UU17_9RICK</name>
<evidence type="ECO:0000259" key="1">
    <source>
        <dbReference type="Pfam" id="PF10412"/>
    </source>
</evidence>
<dbReference type="InterPro" id="IPR027417">
    <property type="entry name" value="P-loop_NTPase"/>
</dbReference>
<dbReference type="InterPro" id="IPR019476">
    <property type="entry name" value="T4SS_TraD_DNA-bd"/>
</dbReference>
<proteinExistence type="predicted"/>